<keyword evidence="1" id="KW-0436">Ligase</keyword>
<dbReference type="GO" id="GO:0016874">
    <property type="term" value="F:ligase activity"/>
    <property type="evidence" value="ECO:0007669"/>
    <property type="project" value="UniProtKB-KW"/>
</dbReference>
<protein>
    <submittedName>
        <fullName evidence="1">RNA ligase, family</fullName>
    </submittedName>
</protein>
<feature type="non-terminal residue" evidence="1">
    <location>
        <position position="142"/>
    </location>
</feature>
<accession>K1VAN8</accession>
<dbReference type="EMBL" id="AJWY01000562">
    <property type="protein sequence ID" value="EKC81001.1"/>
    <property type="molecule type" value="Genomic_DNA"/>
</dbReference>
<gene>
    <name evidence="1" type="ORF">LEA_00797</name>
</gene>
<comment type="caution">
    <text evidence="1">The sequence shown here is derived from an EMBL/GenBank/DDBJ whole genome shotgun (WGS) entry which is preliminary data.</text>
</comment>
<dbReference type="Pfam" id="PF21189">
    <property type="entry name" value="PHA02142"/>
    <property type="match status" value="1"/>
</dbReference>
<reference evidence="1" key="1">
    <citation type="journal article" date="2013" name="Environ. Microbiol.">
        <title>Microbiota from the distal guts of lean and obese adolescents exhibit partial functional redundancy besides clear differences in community structure.</title>
        <authorList>
            <person name="Ferrer M."/>
            <person name="Ruiz A."/>
            <person name="Lanza F."/>
            <person name="Haange S.B."/>
            <person name="Oberbach A."/>
            <person name="Till H."/>
            <person name="Bargiela R."/>
            <person name="Campoy C."/>
            <person name="Segura M.T."/>
            <person name="Richter M."/>
            <person name="von Bergen M."/>
            <person name="Seifert J."/>
            <person name="Suarez A."/>
        </authorList>
    </citation>
    <scope>NUCLEOTIDE SEQUENCE</scope>
</reference>
<dbReference type="InterPro" id="IPR012340">
    <property type="entry name" value="NA-bd_OB-fold"/>
</dbReference>
<evidence type="ECO:0000313" key="1">
    <source>
        <dbReference type="EMBL" id="EKC81001.1"/>
    </source>
</evidence>
<organism evidence="1">
    <name type="scientific">human gut metagenome</name>
    <dbReference type="NCBI Taxonomy" id="408170"/>
    <lineage>
        <taxon>unclassified sequences</taxon>
        <taxon>metagenomes</taxon>
        <taxon>organismal metagenomes</taxon>
    </lineage>
</organism>
<proteinExistence type="predicted"/>
<name>K1VAN8_9ZZZZ</name>
<dbReference type="AlphaFoldDB" id="K1VAN8"/>
<sequence>MRKLATIREIAEIKPIPDADRIEVARIDGWEVVVSKKDNFHVGDRVVYVEIDSKMPETPEYEFLKSRKYVVKTIVMRGQVSQGLVMPLSILPVGEYKLGQDVTDVLGIIKYDPQLEEENAVFEENRKKTRNPVVKFLMRYAW</sequence>
<dbReference type="Gene3D" id="2.40.50.140">
    <property type="entry name" value="Nucleic acid-binding proteins"/>
    <property type="match status" value="1"/>
</dbReference>